<evidence type="ECO:0000256" key="1">
    <source>
        <dbReference type="ARBA" id="ARBA00022679"/>
    </source>
</evidence>
<dbReference type="InterPro" id="IPR001296">
    <property type="entry name" value="Glyco_trans_1"/>
</dbReference>
<accession>A0A4Q1D1S5</accession>
<dbReference type="RefSeq" id="WP_129005212.1">
    <property type="nucleotide sequence ID" value="NZ_SDHZ01000003.1"/>
</dbReference>
<evidence type="ECO:0000313" key="5">
    <source>
        <dbReference type="Proteomes" id="UP000290545"/>
    </source>
</evidence>
<name>A0A4Q1D1S5_9BACT</name>
<proteinExistence type="predicted"/>
<gene>
    <name evidence="4" type="ORF">ESB13_18665</name>
</gene>
<dbReference type="InterPro" id="IPR028098">
    <property type="entry name" value="Glyco_trans_4-like_N"/>
</dbReference>
<dbReference type="Pfam" id="PF13439">
    <property type="entry name" value="Glyco_transf_4"/>
    <property type="match status" value="1"/>
</dbReference>
<protein>
    <submittedName>
        <fullName evidence="4">Glycosyltransferase family 1 protein</fullName>
    </submittedName>
</protein>
<evidence type="ECO:0000259" key="3">
    <source>
        <dbReference type="Pfam" id="PF13439"/>
    </source>
</evidence>
<dbReference type="Proteomes" id="UP000290545">
    <property type="component" value="Unassembled WGS sequence"/>
</dbReference>
<dbReference type="PANTHER" id="PTHR46401">
    <property type="entry name" value="GLYCOSYLTRANSFERASE WBBK-RELATED"/>
    <property type="match status" value="1"/>
</dbReference>
<dbReference type="OrthoDB" id="9801609at2"/>
<keyword evidence="5" id="KW-1185">Reference proteome</keyword>
<dbReference type="EMBL" id="SDHZ01000003">
    <property type="protein sequence ID" value="RXK81815.1"/>
    <property type="molecule type" value="Genomic_DNA"/>
</dbReference>
<keyword evidence="1 4" id="KW-0808">Transferase</keyword>
<feature type="domain" description="Glycosyl transferase family 1" evidence="2">
    <location>
        <begin position="193"/>
        <end position="343"/>
    </location>
</feature>
<reference evidence="4 5" key="1">
    <citation type="submission" date="2019-01" db="EMBL/GenBank/DDBJ databases">
        <title>Filimonas sp. strain TTM-71.</title>
        <authorList>
            <person name="Chen W.-M."/>
        </authorList>
    </citation>
    <scope>NUCLEOTIDE SEQUENCE [LARGE SCALE GENOMIC DNA]</scope>
    <source>
        <strain evidence="4 5">TTM-71</strain>
    </source>
</reference>
<dbReference type="PANTHER" id="PTHR46401:SF2">
    <property type="entry name" value="GLYCOSYLTRANSFERASE WBBK-RELATED"/>
    <property type="match status" value="1"/>
</dbReference>
<organism evidence="4 5">
    <name type="scientific">Filimonas effusa</name>
    <dbReference type="NCBI Taxonomy" id="2508721"/>
    <lineage>
        <taxon>Bacteria</taxon>
        <taxon>Pseudomonadati</taxon>
        <taxon>Bacteroidota</taxon>
        <taxon>Chitinophagia</taxon>
        <taxon>Chitinophagales</taxon>
        <taxon>Chitinophagaceae</taxon>
        <taxon>Filimonas</taxon>
    </lineage>
</organism>
<dbReference type="CDD" id="cd03809">
    <property type="entry name" value="GT4_MtfB-like"/>
    <property type="match status" value="1"/>
</dbReference>
<dbReference type="Gene3D" id="3.40.50.2000">
    <property type="entry name" value="Glycogen Phosphorylase B"/>
    <property type="match status" value="2"/>
</dbReference>
<dbReference type="GO" id="GO:0016757">
    <property type="term" value="F:glycosyltransferase activity"/>
    <property type="evidence" value="ECO:0007669"/>
    <property type="project" value="InterPro"/>
</dbReference>
<evidence type="ECO:0000313" key="4">
    <source>
        <dbReference type="EMBL" id="RXK81815.1"/>
    </source>
</evidence>
<sequence length="367" mass="42188">MTKVLIDHQKFSTQKYGGISRYFANILQGMKQVPDFSYKLGVLYCKNHYIQSEPQLLNNSLGRAIIGRGKEMEKAYNLNRMYCKQLLKKGNFDVFHPTYYEPYFIGKTSKPTVVTIHDMTYERLPEYFWAHDTLTHEKRLNVERADKIIAISQTTKNDLLKYLQVDPDKITVVYHGIDLETPLITKPVPGLPEQYILFVGDRSGYKNFYLFINAFKELSHKHPRLRVVLTGGGGLGIAEKECLQRLSLEDKVSHVNVTDEELSYLYQQALIFVYPSLHEGFGLPILEAFKASCPMVLSDTPCFREIATDAAVYFSPYDLDDLIAVLDNAVTDSDMRKELVNRGLVRLQDFPLRESVKQTLDVYRSLV</sequence>
<feature type="domain" description="Glycosyltransferase subfamily 4-like N-terminal" evidence="3">
    <location>
        <begin position="69"/>
        <end position="180"/>
    </location>
</feature>
<dbReference type="SUPFAM" id="SSF53756">
    <property type="entry name" value="UDP-Glycosyltransferase/glycogen phosphorylase"/>
    <property type="match status" value="1"/>
</dbReference>
<dbReference type="Pfam" id="PF00534">
    <property type="entry name" value="Glycos_transf_1"/>
    <property type="match status" value="1"/>
</dbReference>
<evidence type="ECO:0000259" key="2">
    <source>
        <dbReference type="Pfam" id="PF00534"/>
    </source>
</evidence>
<comment type="caution">
    <text evidence="4">The sequence shown here is derived from an EMBL/GenBank/DDBJ whole genome shotgun (WGS) entry which is preliminary data.</text>
</comment>
<dbReference type="AlphaFoldDB" id="A0A4Q1D1S5"/>